<evidence type="ECO:0000313" key="2">
    <source>
        <dbReference type="Proteomes" id="UP000054270"/>
    </source>
</evidence>
<organism evidence="1 2">
    <name type="scientific">Hypholoma sublateritium (strain FD-334 SS-4)</name>
    <dbReference type="NCBI Taxonomy" id="945553"/>
    <lineage>
        <taxon>Eukaryota</taxon>
        <taxon>Fungi</taxon>
        <taxon>Dikarya</taxon>
        <taxon>Basidiomycota</taxon>
        <taxon>Agaricomycotina</taxon>
        <taxon>Agaricomycetes</taxon>
        <taxon>Agaricomycetidae</taxon>
        <taxon>Agaricales</taxon>
        <taxon>Agaricineae</taxon>
        <taxon>Strophariaceae</taxon>
        <taxon>Hypholoma</taxon>
    </lineage>
</organism>
<protein>
    <recommendedName>
        <fullName evidence="3">F-box domain-containing protein</fullName>
    </recommendedName>
</protein>
<sequence length="292" mass="33206">MPQTLPFDVLEIIVDLLAAEDDQNSTLVKLCSLICHSLVYCCRKYIFRTITIGLPTNATNCSPEHLSLIPSRLCWLISHAPHIANYVRVLKVGLSEGPTPYDKCRKFPRILRQFTNIESLTLDALHASRDEKPTTISWKHVKQPIKDATLSLVQIGTLKSLTLRRIRAFPLSQIIFGVNLRSLHIFNVQILDYYSPHANSTPLPLVQPIKLYEYSAAGHASPQQTTAIFAARRFDNQIPVFDISQLHYLRIEDHFLPLDVITSGTLKRAAQVARHMKKRYYYYEDSSAGAHE</sequence>
<evidence type="ECO:0000313" key="1">
    <source>
        <dbReference type="EMBL" id="KJA16457.1"/>
    </source>
</evidence>
<dbReference type="EMBL" id="KN817621">
    <property type="protein sequence ID" value="KJA16457.1"/>
    <property type="molecule type" value="Genomic_DNA"/>
</dbReference>
<gene>
    <name evidence="1" type="ORF">HYPSUDRAFT_47378</name>
</gene>
<evidence type="ECO:0008006" key="3">
    <source>
        <dbReference type="Google" id="ProtNLM"/>
    </source>
</evidence>
<name>A0A0D2KPA9_HYPSF</name>
<dbReference type="AlphaFoldDB" id="A0A0D2KPA9"/>
<dbReference type="Proteomes" id="UP000054270">
    <property type="component" value="Unassembled WGS sequence"/>
</dbReference>
<keyword evidence="2" id="KW-1185">Reference proteome</keyword>
<reference evidence="2" key="1">
    <citation type="submission" date="2014-04" db="EMBL/GenBank/DDBJ databases">
        <title>Evolutionary Origins and Diversification of the Mycorrhizal Mutualists.</title>
        <authorList>
            <consortium name="DOE Joint Genome Institute"/>
            <consortium name="Mycorrhizal Genomics Consortium"/>
            <person name="Kohler A."/>
            <person name="Kuo A."/>
            <person name="Nagy L.G."/>
            <person name="Floudas D."/>
            <person name="Copeland A."/>
            <person name="Barry K.W."/>
            <person name="Cichocki N."/>
            <person name="Veneault-Fourrey C."/>
            <person name="LaButti K."/>
            <person name="Lindquist E.A."/>
            <person name="Lipzen A."/>
            <person name="Lundell T."/>
            <person name="Morin E."/>
            <person name="Murat C."/>
            <person name="Riley R."/>
            <person name="Ohm R."/>
            <person name="Sun H."/>
            <person name="Tunlid A."/>
            <person name="Henrissat B."/>
            <person name="Grigoriev I.V."/>
            <person name="Hibbett D.S."/>
            <person name="Martin F."/>
        </authorList>
    </citation>
    <scope>NUCLEOTIDE SEQUENCE [LARGE SCALE GENOMIC DNA]</scope>
    <source>
        <strain evidence="2">FD-334 SS-4</strain>
    </source>
</reference>
<dbReference type="OrthoDB" id="2745898at2759"/>
<proteinExistence type="predicted"/>
<dbReference type="STRING" id="945553.A0A0D2KPA9"/>
<accession>A0A0D2KPA9</accession>